<dbReference type="InterPro" id="IPR013783">
    <property type="entry name" value="Ig-like_fold"/>
</dbReference>
<dbReference type="RefSeq" id="WP_037546391.1">
    <property type="nucleotide sequence ID" value="NZ_JNUP01000038.1"/>
</dbReference>
<evidence type="ECO:0000259" key="2">
    <source>
        <dbReference type="Pfam" id="PF19077"/>
    </source>
</evidence>
<dbReference type="InterPro" id="IPR044016">
    <property type="entry name" value="Big_13"/>
</dbReference>
<gene>
    <name evidence="3" type="ORF">DC28_04625</name>
</gene>
<dbReference type="PROSITE" id="PS51257">
    <property type="entry name" value="PROKAR_LIPOPROTEIN"/>
    <property type="match status" value="1"/>
</dbReference>
<organism evidence="3 4">
    <name type="scientific">Spirochaeta lutea</name>
    <dbReference type="NCBI Taxonomy" id="1480694"/>
    <lineage>
        <taxon>Bacteria</taxon>
        <taxon>Pseudomonadati</taxon>
        <taxon>Spirochaetota</taxon>
        <taxon>Spirochaetia</taxon>
        <taxon>Spirochaetales</taxon>
        <taxon>Spirochaetaceae</taxon>
        <taxon>Spirochaeta</taxon>
    </lineage>
</organism>
<dbReference type="Proteomes" id="UP000029692">
    <property type="component" value="Unassembled WGS sequence"/>
</dbReference>
<accession>A0A098R0R8</accession>
<evidence type="ECO:0000313" key="3">
    <source>
        <dbReference type="EMBL" id="KGE73311.1"/>
    </source>
</evidence>
<dbReference type="EMBL" id="JNUP01000038">
    <property type="protein sequence ID" value="KGE73311.1"/>
    <property type="molecule type" value="Genomic_DNA"/>
</dbReference>
<dbReference type="eggNOG" id="COG3420">
    <property type="taxonomic scope" value="Bacteria"/>
</dbReference>
<sequence>MADTRTKKTPQWVGKAMLAIGIAVVVLSGCEIGLGEKVDVAAPTISLTSHQPGDFLKATAKLSGVAADDREIMTVQVALDRSGSFSDENVTVTKDGDSYTWTYTIDTTRRNDGPLYLTFQAVDTAGRAKKTDELRFDVDNSAPLVYLATPRNIAAAEGFNISEELEIQINDAYTPAFIAIQVYDGDGNNLVSKDRHSSIGGTEYAVESIGGNPSIVNYSAGTNWIFNFASADFYPADYDPEDYPNGFTFSIFVLSGDPAGNTSSYFYHIDDITKVGIEPGNLSSLRSRIADASTTPAKRENSSAKRLNLVFNEYLDIPWVRIGTLGHSAEDGRANINAVRNEEDLPYRIPAGGSLSIEARDDDLLAPGFPLLRIVDPETAVYDPSDDPEADKTRDQLVAEGWISLTPNSLNASPYSLDYSIPGDIGGTKWLYVLSRDNGGVQRLQRYDILLWRGDPELIIQTPEGGSGKGDIVFSGQATHPDADPVVELYRGGLGSGNLVLIDSATTQPLTGEDDPNWSFTVDSTEYTDGEYKFSIFAKIGGGDGAEEGVEGTKSREISLLIDNDAPQAPVYTGLTDGGVITSEEHTLTLVASDGAGSRVKAYEYRLSESDSWTTAERFGEIGEITLTGLQDSLNNTLYIRISDNVGNEAFDELDFSVSLSAPVFSVAGTWGVTSYRNTAEVVVSGSVTDSNGIAGVTASGAGAGTVVLDGSSGDTSRNWQVTLNPSAQGLNTLTLQTVDGAGITKTQEVSFTYDTLEPEMNVVNLEDGASISSPQYTITGTASDPSGLDTIEYSLNDGPAWDTWSPVDTLGQSWNHEVSGLSEGSAQQIRFRSRDKAGNTRLLDPITFGLDLNPPTLAVDTIAGVAFGDWNAGSALLEDFTITGSSTDANGIKSLEISMDGGVSFITLGDSPAEGASTNDTPVEFEQTVLISGDGSNDGLKAIIIRATDTYNKTSSRSFSVRFDASAPVVALSNLVDDQLITTSPFTLNGTWTDNGGSGTTGGQAKVEYSLDDATYAELTSGSSTFSGSIPFDEGLDQILYIRATDNVGNTNVTTVTGIDVDTALPNLAETSVNTTDIVLRNDGVTLGGTASDTLGLASVTISAEKDGTDQGVLPTDTDSPENWEYTLPAAGNDGLWVFTITAEDSAGRTRSLTRTVRLDSTPAVPSITAPGASEIVNGPTYTVAGTASDGGGSGVDEVRISFNADGSDSILVGGTSSWSANVTLSNYLSDEGPKTLYVQVLDNAGNLSPWNAVTQEFIYDTAKPSLTVDGSADRQEGGAFSLTGSTQDNYGVAAVDQWHITQEKDGGGVVTIDTGLPSTTGTDTNLTWELSNLPRDPADIGSQLVQDGEYVYTIRTEDLAGRGSDTRTITVVIDRTAPETLEITAPSSGQTGANALAGSAYTFRGSASDSGVGLEKIYYLISGASSAPTGTAGYTEIATSGTWSFTEDLDTDGLGADGGRAEGTWYLHVKAEDKAGNITADEDVVSVEFDIDQAAPSLTETGSGITGSAIAYRNADLTLSGTANDTNSLESVVVTYSKDGGASVELLNDTTDDGTWSTTLPVSAGDGAYEVTILATDEVGKTSSITRNIVIDTESPDLTLTAPVDGEFIDSGSYTIRGQVTDNGGKGVTSLEYSTDNATWTTIPLSGFNWSVTGVDFSTGGEGNRTLYVRATDGLNPESSQQVDFYYDTADPSLSEDNYSAAQEITNGDFTFTGDVSDSNALKDTGALVITASKDGGASSQVYSRSAAQIAADGGSYSYTVVLPDDGSDDGTWVYTITATDVAGRTKSETRTFLIDETDPDTPVIDAFAGAYQVNELVSSGTAADGGSGLQTVEYSFDQSNWSPASGTSSWFRTVDISMSAANVNHRLGQGNRTLYVRAIDRAGNVSPVGSRSFTVDRADPVVTVDAEYDGTVYKNAGFTVNGTVTDSLQLAGSPIAITVDGPNTDDIALGAFNYTSGDGSWSQAVPIDDGDGSYSIAITGSDNVGRTHTVTRTVVVDTADPVVAVNNLNGDGSTQVNGATYTVSGTVTESGSGIASVEYSLDTTDGLDGTWQAATGTTSW</sequence>
<dbReference type="SUPFAM" id="SSF81296">
    <property type="entry name" value="E set domains"/>
    <property type="match status" value="2"/>
</dbReference>
<comment type="caution">
    <text evidence="3">The sequence shown here is derived from an EMBL/GenBank/DDBJ whole genome shotgun (WGS) entry which is preliminary data.</text>
</comment>
<dbReference type="eggNOG" id="COG2373">
    <property type="taxonomic scope" value="Bacteria"/>
</dbReference>
<evidence type="ECO:0000313" key="4">
    <source>
        <dbReference type="Proteomes" id="UP000029692"/>
    </source>
</evidence>
<keyword evidence="1" id="KW-1133">Transmembrane helix</keyword>
<dbReference type="Pfam" id="PF19077">
    <property type="entry name" value="Big_13"/>
    <property type="match status" value="1"/>
</dbReference>
<keyword evidence="4" id="KW-1185">Reference proteome</keyword>
<keyword evidence="1" id="KW-0472">Membrane</keyword>
<dbReference type="Gene3D" id="2.60.40.650">
    <property type="match status" value="1"/>
</dbReference>
<dbReference type="InterPro" id="IPR014756">
    <property type="entry name" value="Ig_E-set"/>
</dbReference>
<feature type="domain" description="Bacterial Ig-like" evidence="2">
    <location>
        <begin position="1505"/>
        <end position="1595"/>
    </location>
</feature>
<evidence type="ECO:0000256" key="1">
    <source>
        <dbReference type="SAM" id="Phobius"/>
    </source>
</evidence>
<name>A0A098R0R8_9SPIO</name>
<keyword evidence="1" id="KW-0812">Transmembrane</keyword>
<feature type="non-terminal residue" evidence="3">
    <location>
        <position position="2063"/>
    </location>
</feature>
<feature type="transmembrane region" description="Helical" evidence="1">
    <location>
        <begin position="12"/>
        <end position="34"/>
    </location>
</feature>
<reference evidence="3 4" key="1">
    <citation type="submission" date="2014-05" db="EMBL/GenBank/DDBJ databases">
        <title>De novo Genome Sequence of Spirocheata sp.</title>
        <authorList>
            <person name="Shivani Y."/>
            <person name="Subhash Y."/>
            <person name="Tushar L."/>
            <person name="Sasikala C."/>
            <person name="Ramana C.V."/>
        </authorList>
    </citation>
    <scope>NUCLEOTIDE SEQUENCE [LARGE SCALE GENOMIC DNA]</scope>
    <source>
        <strain evidence="3 4">JC230</strain>
    </source>
</reference>
<dbReference type="Gene3D" id="2.60.40.10">
    <property type="entry name" value="Immunoglobulins"/>
    <property type="match status" value="6"/>
</dbReference>
<protein>
    <recommendedName>
        <fullName evidence="2">Bacterial Ig-like domain-containing protein</fullName>
    </recommendedName>
</protein>
<proteinExistence type="predicted"/>
<dbReference type="OrthoDB" id="363270at2"/>
<dbReference type="STRING" id="1480694.DC28_04625"/>